<dbReference type="GO" id="GO:0005669">
    <property type="term" value="C:transcription factor TFIID complex"/>
    <property type="evidence" value="ECO:0007669"/>
    <property type="project" value="InterPro"/>
</dbReference>
<dbReference type="GO" id="GO:0006367">
    <property type="term" value="P:transcription initiation at RNA polymerase II promoter"/>
    <property type="evidence" value="ECO:0007669"/>
    <property type="project" value="TreeGrafter"/>
</dbReference>
<evidence type="ECO:0000256" key="9">
    <source>
        <dbReference type="SAM" id="MobiDB-lite"/>
    </source>
</evidence>
<proteinExistence type="inferred from homology"/>
<feature type="compositionally biased region" description="Low complexity" evidence="9">
    <location>
        <begin position="720"/>
        <end position="747"/>
    </location>
</feature>
<evidence type="ECO:0000256" key="8">
    <source>
        <dbReference type="ARBA" id="ARBA00031747"/>
    </source>
</evidence>
<evidence type="ECO:0000313" key="11">
    <source>
        <dbReference type="EMBL" id="KAJ3128245.1"/>
    </source>
</evidence>
<dbReference type="InterPro" id="IPR016024">
    <property type="entry name" value="ARM-type_fold"/>
</dbReference>
<evidence type="ECO:0000256" key="1">
    <source>
        <dbReference type="ARBA" id="ARBA00004123"/>
    </source>
</evidence>
<evidence type="ECO:0000259" key="10">
    <source>
        <dbReference type="Pfam" id="PF05236"/>
    </source>
</evidence>
<feature type="compositionally biased region" description="Polar residues" evidence="9">
    <location>
        <begin position="804"/>
        <end position="817"/>
    </location>
</feature>
<feature type="region of interest" description="Disordered" evidence="9">
    <location>
        <begin position="1075"/>
        <end position="1133"/>
    </location>
</feature>
<evidence type="ECO:0000256" key="7">
    <source>
        <dbReference type="ARBA" id="ARBA00025346"/>
    </source>
</evidence>
<dbReference type="AlphaFoldDB" id="A0AAD5T453"/>
<organism evidence="11 12">
    <name type="scientific">Physocladia obscura</name>
    <dbReference type="NCBI Taxonomy" id="109957"/>
    <lineage>
        <taxon>Eukaryota</taxon>
        <taxon>Fungi</taxon>
        <taxon>Fungi incertae sedis</taxon>
        <taxon>Chytridiomycota</taxon>
        <taxon>Chytridiomycota incertae sedis</taxon>
        <taxon>Chytridiomycetes</taxon>
        <taxon>Chytridiales</taxon>
        <taxon>Chytriomycetaceae</taxon>
        <taxon>Physocladia</taxon>
    </lineage>
</organism>
<dbReference type="InterPro" id="IPR045144">
    <property type="entry name" value="TAF4"/>
</dbReference>
<feature type="compositionally biased region" description="Low complexity" evidence="9">
    <location>
        <begin position="566"/>
        <end position="587"/>
    </location>
</feature>
<evidence type="ECO:0000256" key="2">
    <source>
        <dbReference type="ARBA" id="ARBA00006178"/>
    </source>
</evidence>
<dbReference type="EMBL" id="JADGJH010000473">
    <property type="protein sequence ID" value="KAJ3128245.1"/>
    <property type="molecule type" value="Genomic_DNA"/>
</dbReference>
<keyword evidence="12" id="KW-1185">Reference proteome</keyword>
<dbReference type="PANTHER" id="PTHR15138">
    <property type="entry name" value="TRANSCRIPTION INITIATION FACTOR TFIID SUBUNIT 4"/>
    <property type="match status" value="1"/>
</dbReference>
<keyword evidence="6" id="KW-0539">Nucleus</keyword>
<evidence type="ECO:0000256" key="4">
    <source>
        <dbReference type="ARBA" id="ARBA00023015"/>
    </source>
</evidence>
<reference evidence="11" key="1">
    <citation type="submission" date="2020-05" db="EMBL/GenBank/DDBJ databases">
        <title>Phylogenomic resolution of chytrid fungi.</title>
        <authorList>
            <person name="Stajich J.E."/>
            <person name="Amses K."/>
            <person name="Simmons R."/>
            <person name="Seto K."/>
            <person name="Myers J."/>
            <person name="Bonds A."/>
            <person name="Quandt C.A."/>
            <person name="Barry K."/>
            <person name="Liu P."/>
            <person name="Grigoriev I."/>
            <person name="Longcore J.E."/>
            <person name="James T.Y."/>
        </authorList>
    </citation>
    <scope>NUCLEOTIDE SEQUENCE</scope>
    <source>
        <strain evidence="11">JEL0513</strain>
    </source>
</reference>
<dbReference type="PANTHER" id="PTHR15138:SF14">
    <property type="entry name" value="TRANSCRIPTION INITIATION FACTOR TFIID SUBUNIT 4"/>
    <property type="match status" value="1"/>
</dbReference>
<evidence type="ECO:0000256" key="3">
    <source>
        <dbReference type="ARBA" id="ARBA00017306"/>
    </source>
</evidence>
<dbReference type="GO" id="GO:0003677">
    <property type="term" value="F:DNA binding"/>
    <property type="evidence" value="ECO:0007669"/>
    <property type="project" value="TreeGrafter"/>
</dbReference>
<feature type="region of interest" description="Disordered" evidence="9">
    <location>
        <begin position="696"/>
        <end position="749"/>
    </location>
</feature>
<evidence type="ECO:0000313" key="12">
    <source>
        <dbReference type="Proteomes" id="UP001211907"/>
    </source>
</evidence>
<feature type="region of interest" description="Disordered" evidence="9">
    <location>
        <begin position="1001"/>
        <end position="1048"/>
    </location>
</feature>
<feature type="region of interest" description="Disordered" evidence="9">
    <location>
        <begin position="1162"/>
        <end position="1188"/>
    </location>
</feature>
<gene>
    <name evidence="11" type="ORF">HK100_009276</name>
</gene>
<dbReference type="SUPFAM" id="SSF48371">
    <property type="entry name" value="ARM repeat"/>
    <property type="match status" value="1"/>
</dbReference>
<comment type="similarity">
    <text evidence="2">Belongs to the TAF4 family.</text>
</comment>
<sequence length="1254" mass="138728">MLKNSLDFQNSDKCMEILLSYMNVKDFTMMTEETRVNNCLKLNAIDAAMEYFIRWGSKNIQLFSKSANALKMLGFDGTFRNDIQVNGFIETIHECFRFQEESSLEIVIDMLSASTVAQKFINKYSFTRLFEILASPRIPDLIIEGWHEFSKMGGVKLVISMIENKKSSVLIKELLLLITAMISLENGAKIFLDYGGIRAISKLDRFRDVYILSKSVSVLEILQEQNILTQSLKDMAKNYIKALATKLDSFCPKDSISEINERLSLLMKAFSIPKELKARPLDSRGNVFYQKNPSSSIGAALLKSLKKHQRSKDIVKIETPRALPDNTDDLNQLVRAPQHEKLLGASFHNPVTIPKVNEKIFLPDSVVTIDLIKREITDSLAAIARLLEAKDTLSRVEGVRVARKLATTSNVDEDISMRLFQMLQPFHDNTDENMQINISKNRNMMAQNGVIEFLMKKLHCYSIVVLEQVLTALRFFAEEDVYCSVMQSLDGIRLLRVLVFSHEKSIQQNAQFCHDRILTVGGTDAALQASMIMNTSPWETVMRKWDCTSKMELFLQALQQRGEMVNGGNNNNNDNNNNGSNSGSSVAANVATPQAQPAQIDFAAILGNSTTTTNNPNANTNTSINTGADLSWLDAPVLSPSPSVPARNLLLTPAQQQLLLQTQQAQQQHQQQLHLQSAQLSPAFVASRQMRMLGLQQQAQLQLRQQHQTASPSPHPQPQPQLSTQQQVQDLAQAQAQARANASANASGTTQEKFQALLAKVPKDKFHMAQALIVRLKTKQITIQQFAEAIRVIIGDPSLGLHQNQTSGGFNGTNPNTPIQLVSQQQQAPPQLQQQTQQQLSQRQQSDQQKLQVETPTPAPAPPATTSGRGKKAIELKEDDGRTDVTAMMDIGNFGVDIREEEDLLVGVPSKRQSAKNSNPLGFDRSKLQNLVNLDTLRGIVEKIAAKAAQSDLTSSTPIKFTNASLEYMALALQQRMQNLVESTIEVAKHRSGIRQHEFIVESTLPTPPLQPSTTNQTTGLGTDNDEDMSEKQPPQPATQRREQSKINPNKMYVEIKIINDVKVIFSHLEKAEKASEAREKTALHPDGRGKSAAEVRGDNENGVGGEDGDDSNATGKKRKKKESAKAGMSETVKTKLTNNTALMAAGKKGLKSWMIGGAAGKGGDGDGASGSAATQRKKRKAKGEPEEVLDYSDLAGVGTFTESGPDGKKLALGRQMTVKEMCRVTLKDCVFALEHEPQMRSSNLLYKWMGRIS</sequence>
<keyword evidence="5" id="KW-0804">Transcription</keyword>
<comment type="caution">
    <text evidence="11">The sequence shown here is derived from an EMBL/GenBank/DDBJ whole genome shotgun (WGS) entry which is preliminary data.</text>
</comment>
<accession>A0AAD5T453</accession>
<protein>
    <recommendedName>
        <fullName evidence="3">Transcription initiation factor TFIID subunit 4</fullName>
    </recommendedName>
    <alternativeName>
        <fullName evidence="8">TBP-associated factor 4</fullName>
    </alternativeName>
</protein>
<dbReference type="Proteomes" id="UP001211907">
    <property type="component" value="Unassembled WGS sequence"/>
</dbReference>
<feature type="compositionally biased region" description="Basic and acidic residues" evidence="9">
    <location>
        <begin position="1075"/>
        <end position="1100"/>
    </location>
</feature>
<feature type="region of interest" description="Disordered" evidence="9">
    <location>
        <begin position="564"/>
        <end position="587"/>
    </location>
</feature>
<feature type="region of interest" description="Disordered" evidence="9">
    <location>
        <begin position="804"/>
        <end position="878"/>
    </location>
</feature>
<evidence type="ECO:0000256" key="6">
    <source>
        <dbReference type="ARBA" id="ARBA00023242"/>
    </source>
</evidence>
<evidence type="ECO:0000256" key="5">
    <source>
        <dbReference type="ARBA" id="ARBA00023163"/>
    </source>
</evidence>
<feature type="compositionally biased region" description="Low complexity" evidence="9">
    <location>
        <begin position="696"/>
        <end position="712"/>
    </location>
</feature>
<feature type="compositionally biased region" description="Low complexity" evidence="9">
    <location>
        <begin position="818"/>
        <end position="856"/>
    </location>
</feature>
<dbReference type="GO" id="GO:0016251">
    <property type="term" value="F:RNA polymerase II general transcription initiation factor activity"/>
    <property type="evidence" value="ECO:0007669"/>
    <property type="project" value="TreeGrafter"/>
</dbReference>
<comment type="function">
    <text evidence="7">Functions as a component of the DNA-binding general transcription factor complex TFIID. Binding of TFIID to a promoter (with or without TATA element) is the initial step in pre-initiation complex (PIC) formation. TFIID plays a key role in the regulation of gene expression by RNA polymerase II through different activities such as transcription activator interaction, core promoter recognition and selectivity, TFIIA and TFIIB interaction, chromatin modification (histone acetylation by TAF1), facilitation of DNA opening and initiation of transcription.</text>
</comment>
<name>A0AAD5T453_9FUNG</name>
<dbReference type="InterPro" id="IPR007900">
    <property type="entry name" value="TAF4_C"/>
</dbReference>
<comment type="subcellular location">
    <subcellularLocation>
        <location evidence="1">Nucleus</location>
    </subcellularLocation>
</comment>
<dbReference type="Pfam" id="PF05236">
    <property type="entry name" value="TAF4"/>
    <property type="match status" value="1"/>
</dbReference>
<feature type="domain" description="Transcription initiation factor TFIID component TAF4 C-terminal" evidence="10">
    <location>
        <begin position="894"/>
        <end position="1248"/>
    </location>
</feature>
<keyword evidence="4" id="KW-0805">Transcription regulation</keyword>